<gene>
    <name evidence="5" type="ORF">CSC81_02440</name>
    <name evidence="4" type="ORF">Q8W23_02835</name>
</gene>
<organism evidence="5 6">
    <name type="scientific">Tenacibaculum discolor</name>
    <dbReference type="NCBI Taxonomy" id="361581"/>
    <lineage>
        <taxon>Bacteria</taxon>
        <taxon>Pseudomonadati</taxon>
        <taxon>Bacteroidota</taxon>
        <taxon>Flavobacteriia</taxon>
        <taxon>Flavobacteriales</taxon>
        <taxon>Flavobacteriaceae</taxon>
        <taxon>Tenacibaculum</taxon>
    </lineage>
</organism>
<protein>
    <submittedName>
        <fullName evidence="5">DNA-binding response regulator</fullName>
    </submittedName>
    <submittedName>
        <fullName evidence="4">LytTR family DNA-binding domain-containing protein</fullName>
    </submittedName>
</protein>
<evidence type="ECO:0000313" key="7">
    <source>
        <dbReference type="Proteomes" id="UP001242342"/>
    </source>
</evidence>
<evidence type="ECO:0000256" key="1">
    <source>
        <dbReference type="PROSITE-ProRule" id="PRU00169"/>
    </source>
</evidence>
<dbReference type="Pfam" id="PF00072">
    <property type="entry name" value="Response_reg"/>
    <property type="match status" value="1"/>
</dbReference>
<evidence type="ECO:0000259" key="3">
    <source>
        <dbReference type="PROSITE" id="PS50930"/>
    </source>
</evidence>
<dbReference type="EMBL" id="JAUYVU010000002">
    <property type="protein sequence ID" value="MDP2540403.1"/>
    <property type="molecule type" value="Genomic_DNA"/>
</dbReference>
<dbReference type="GO" id="GO:0000156">
    <property type="term" value="F:phosphorelay response regulator activity"/>
    <property type="evidence" value="ECO:0007669"/>
    <property type="project" value="InterPro"/>
</dbReference>
<dbReference type="RefSeq" id="WP_099214183.1">
    <property type="nucleotide sequence ID" value="NZ_JAUYVU010000002.1"/>
</dbReference>
<dbReference type="Proteomes" id="UP001242342">
    <property type="component" value="Unassembled WGS sequence"/>
</dbReference>
<reference evidence="4 7" key="3">
    <citation type="submission" date="2023-07" db="EMBL/GenBank/DDBJ databases">
        <title>Genome content predicts the carbon catabolic preferences of heterotrophic bacteria.</title>
        <authorList>
            <person name="Gralka M."/>
        </authorList>
    </citation>
    <scope>NUCLEOTIDE SEQUENCE [LARGE SCALE GENOMIC DNA]</scope>
    <source>
        <strain evidence="4 7">4G03</strain>
    </source>
</reference>
<dbReference type="SUPFAM" id="SSF52172">
    <property type="entry name" value="CheY-like"/>
    <property type="match status" value="1"/>
</dbReference>
<dbReference type="PROSITE" id="PS50110">
    <property type="entry name" value="RESPONSE_REGULATORY"/>
    <property type="match status" value="1"/>
</dbReference>
<dbReference type="InterPro" id="IPR007492">
    <property type="entry name" value="LytTR_DNA-bd_dom"/>
</dbReference>
<dbReference type="SMART" id="SM00448">
    <property type="entry name" value="REC"/>
    <property type="match status" value="1"/>
</dbReference>
<dbReference type="SMART" id="SM00850">
    <property type="entry name" value="LytTR"/>
    <property type="match status" value="1"/>
</dbReference>
<proteinExistence type="predicted"/>
<sequence length="235" mass="27499">MIYYVIVDDEPIAHRIIEKYCNDLPHLEKKGNCYNAFEAMQFLNENEVNLLFLDINMPKLSGFDFLKTIPHPPKIIVTTAYKEFALEGYELNISDYLLKPFSFERFVKAVNKTIVSQLVVGNKTIKSVTENTKKEAKSFFLKSDKKYHQVHLESILFIEAYGHYTKVYLENGMILSHEKISSFEELLPKNEFIRIHKSFIISKIKINQIEGNRIFIKEYKIPVGQTYKGNLNKLF</sequence>
<dbReference type="Pfam" id="PF04397">
    <property type="entry name" value="LytTR"/>
    <property type="match status" value="1"/>
</dbReference>
<accession>A0A2G1BWH7</accession>
<reference evidence="5 6" key="1">
    <citation type="journal article" date="2016" name="Nat. Commun.">
        <title>Microbial interactions lead to rapid micro-scale successions on model marine particles.</title>
        <authorList>
            <person name="Datta M.S."/>
            <person name="Sliwerska E."/>
            <person name="Gore J."/>
            <person name="Polz M.F."/>
            <person name="Cordero O.X."/>
        </authorList>
    </citation>
    <scope>NUCLEOTIDE SEQUENCE [LARGE SCALE GENOMIC DNA]</scope>
    <source>
        <strain evidence="5 6">4G03</strain>
    </source>
</reference>
<dbReference type="InterPro" id="IPR046947">
    <property type="entry name" value="LytR-like"/>
</dbReference>
<dbReference type="PANTHER" id="PTHR37299:SF1">
    <property type="entry name" value="STAGE 0 SPORULATION PROTEIN A HOMOLOG"/>
    <property type="match status" value="1"/>
</dbReference>
<dbReference type="PANTHER" id="PTHR37299">
    <property type="entry name" value="TRANSCRIPTIONAL REGULATOR-RELATED"/>
    <property type="match status" value="1"/>
</dbReference>
<keyword evidence="1" id="KW-0597">Phosphoprotein</keyword>
<dbReference type="PROSITE" id="PS50930">
    <property type="entry name" value="HTH_LYTTR"/>
    <property type="match status" value="1"/>
</dbReference>
<feature type="domain" description="Response regulatory" evidence="2">
    <location>
        <begin position="3"/>
        <end position="114"/>
    </location>
</feature>
<evidence type="ECO:0000259" key="2">
    <source>
        <dbReference type="PROSITE" id="PS50110"/>
    </source>
</evidence>
<dbReference type="GO" id="GO:0003677">
    <property type="term" value="F:DNA binding"/>
    <property type="evidence" value="ECO:0007669"/>
    <property type="project" value="UniProtKB-KW"/>
</dbReference>
<dbReference type="Gene3D" id="3.40.50.2300">
    <property type="match status" value="1"/>
</dbReference>
<dbReference type="Gene3D" id="2.40.50.1020">
    <property type="entry name" value="LytTr DNA-binding domain"/>
    <property type="match status" value="1"/>
</dbReference>
<name>A0A2G1BWH7_9FLAO</name>
<feature type="domain" description="HTH LytTR-type" evidence="3">
    <location>
        <begin position="139"/>
        <end position="235"/>
    </location>
</feature>
<evidence type="ECO:0000313" key="6">
    <source>
        <dbReference type="Proteomes" id="UP000222163"/>
    </source>
</evidence>
<dbReference type="EMBL" id="PDUU01000003">
    <property type="protein sequence ID" value="PHN98366.1"/>
    <property type="molecule type" value="Genomic_DNA"/>
</dbReference>
<dbReference type="AlphaFoldDB" id="A0A2G1BWH7"/>
<dbReference type="InterPro" id="IPR001789">
    <property type="entry name" value="Sig_transdc_resp-reg_receiver"/>
</dbReference>
<dbReference type="Proteomes" id="UP000222163">
    <property type="component" value="Unassembled WGS sequence"/>
</dbReference>
<keyword evidence="7" id="KW-1185">Reference proteome</keyword>
<keyword evidence="5" id="KW-0238">DNA-binding</keyword>
<comment type="caution">
    <text evidence="5">The sequence shown here is derived from an EMBL/GenBank/DDBJ whole genome shotgun (WGS) entry which is preliminary data.</text>
</comment>
<evidence type="ECO:0000313" key="5">
    <source>
        <dbReference type="EMBL" id="PHN98366.1"/>
    </source>
</evidence>
<reference evidence="5" key="2">
    <citation type="submission" date="2017-10" db="EMBL/GenBank/DDBJ databases">
        <authorList>
            <person name="Enke T.N."/>
            <person name="Cordero O.X."/>
        </authorList>
    </citation>
    <scope>NUCLEOTIDE SEQUENCE</scope>
    <source>
        <strain evidence="5">4G03</strain>
    </source>
</reference>
<feature type="modified residue" description="4-aspartylphosphate" evidence="1">
    <location>
        <position position="54"/>
    </location>
</feature>
<evidence type="ECO:0000313" key="4">
    <source>
        <dbReference type="EMBL" id="MDP2540403.1"/>
    </source>
</evidence>
<dbReference type="InterPro" id="IPR011006">
    <property type="entry name" value="CheY-like_superfamily"/>
</dbReference>